<evidence type="ECO:0000259" key="15">
    <source>
        <dbReference type="PROSITE" id="PS50857"/>
    </source>
</evidence>
<dbReference type="PROSITE" id="PS50857">
    <property type="entry name" value="COX2_CUA"/>
    <property type="match status" value="1"/>
</dbReference>
<evidence type="ECO:0000256" key="14">
    <source>
        <dbReference type="SAM" id="Phobius"/>
    </source>
</evidence>
<comment type="subcellular location">
    <subcellularLocation>
        <location evidence="12">Cell membrane</location>
        <topology evidence="12">Multi-pass membrane protein</topology>
    </subcellularLocation>
    <subcellularLocation>
        <location evidence="1">Membrane</location>
        <topology evidence="1">Multi-pass membrane protein</topology>
    </subcellularLocation>
</comment>
<organism evidence="17">
    <name type="scientific">Singulisphaera sp. Ch08</name>
    <dbReference type="NCBI Taxonomy" id="3120278"/>
    <lineage>
        <taxon>Bacteria</taxon>
        <taxon>Pseudomonadati</taxon>
        <taxon>Planctomycetota</taxon>
        <taxon>Planctomycetia</taxon>
        <taxon>Isosphaerales</taxon>
        <taxon>Isosphaeraceae</taxon>
        <taxon>Singulisphaera</taxon>
    </lineage>
</organism>
<evidence type="ECO:0000256" key="4">
    <source>
        <dbReference type="ARBA" id="ARBA00022660"/>
    </source>
</evidence>
<dbReference type="PRINTS" id="PR01166">
    <property type="entry name" value="CYCOXIDASEII"/>
</dbReference>
<feature type="transmembrane region" description="Helical" evidence="14">
    <location>
        <begin position="51"/>
        <end position="73"/>
    </location>
</feature>
<protein>
    <recommendedName>
        <fullName evidence="13">Cytochrome c oxidase subunit 2</fullName>
        <ecNumber evidence="13">7.1.1.9</ecNumber>
    </recommendedName>
</protein>
<keyword evidence="5 12" id="KW-0812">Transmembrane</keyword>
<dbReference type="InterPro" id="IPR011759">
    <property type="entry name" value="Cyt_c_oxidase_su2_TM_dom"/>
</dbReference>
<dbReference type="GO" id="GO:0004129">
    <property type="term" value="F:cytochrome-c oxidase activity"/>
    <property type="evidence" value="ECO:0007669"/>
    <property type="project" value="UniProtKB-EC"/>
</dbReference>
<dbReference type="InterPro" id="IPR036257">
    <property type="entry name" value="Cyt_c_oxidase_su2_TM_sf"/>
</dbReference>
<dbReference type="Gene3D" id="2.60.40.420">
    <property type="entry name" value="Cupredoxins - blue copper proteins"/>
    <property type="match status" value="1"/>
</dbReference>
<dbReference type="GO" id="GO:0005886">
    <property type="term" value="C:plasma membrane"/>
    <property type="evidence" value="ECO:0007669"/>
    <property type="project" value="UniProtKB-SubCell"/>
</dbReference>
<evidence type="ECO:0000256" key="2">
    <source>
        <dbReference type="ARBA" id="ARBA00007866"/>
    </source>
</evidence>
<evidence type="ECO:0000256" key="7">
    <source>
        <dbReference type="ARBA" id="ARBA00022967"/>
    </source>
</evidence>
<dbReference type="AlphaFoldDB" id="A0AAU7C7G6"/>
<keyword evidence="8 12" id="KW-0249">Electron transport</keyword>
<keyword evidence="7" id="KW-1278">Translocase</keyword>
<evidence type="ECO:0000256" key="13">
    <source>
        <dbReference type="RuleBase" id="RU004024"/>
    </source>
</evidence>
<feature type="transmembrane region" description="Helical" evidence="14">
    <location>
        <begin position="6"/>
        <end position="24"/>
    </location>
</feature>
<dbReference type="Pfam" id="PF00116">
    <property type="entry name" value="COX2"/>
    <property type="match status" value="1"/>
</dbReference>
<comment type="catalytic activity">
    <reaction evidence="13">
        <text>4 Fe(II)-[cytochrome c] + O2 + 8 H(+)(in) = 4 Fe(III)-[cytochrome c] + 2 H2O + 4 H(+)(out)</text>
        <dbReference type="Rhea" id="RHEA:11436"/>
        <dbReference type="Rhea" id="RHEA-COMP:10350"/>
        <dbReference type="Rhea" id="RHEA-COMP:14399"/>
        <dbReference type="ChEBI" id="CHEBI:15377"/>
        <dbReference type="ChEBI" id="CHEBI:15378"/>
        <dbReference type="ChEBI" id="CHEBI:15379"/>
        <dbReference type="ChEBI" id="CHEBI:29033"/>
        <dbReference type="ChEBI" id="CHEBI:29034"/>
        <dbReference type="EC" id="7.1.1.9"/>
    </reaction>
</comment>
<dbReference type="Pfam" id="PF02790">
    <property type="entry name" value="COX2_TM"/>
    <property type="match status" value="1"/>
</dbReference>
<evidence type="ECO:0000256" key="6">
    <source>
        <dbReference type="ARBA" id="ARBA00022723"/>
    </source>
</evidence>
<evidence type="ECO:0000256" key="8">
    <source>
        <dbReference type="ARBA" id="ARBA00022982"/>
    </source>
</evidence>
<dbReference type="PROSITE" id="PS50999">
    <property type="entry name" value="COX2_TM"/>
    <property type="match status" value="1"/>
</dbReference>
<keyword evidence="3 12" id="KW-0813">Transport</keyword>
<evidence type="ECO:0000256" key="10">
    <source>
        <dbReference type="ARBA" id="ARBA00023008"/>
    </source>
</evidence>
<comment type="function">
    <text evidence="13">Subunits I and II form the functional core of the enzyme complex. Electrons originating in cytochrome c are transferred via heme a and Cu(A) to the binuclear center formed by heme a3 and Cu(B).</text>
</comment>
<proteinExistence type="inferred from homology"/>
<evidence type="ECO:0000256" key="3">
    <source>
        <dbReference type="ARBA" id="ARBA00022448"/>
    </source>
</evidence>
<dbReference type="SUPFAM" id="SSF81464">
    <property type="entry name" value="Cytochrome c oxidase subunit II-like, transmembrane region"/>
    <property type="match status" value="1"/>
</dbReference>
<dbReference type="InterPro" id="IPR008972">
    <property type="entry name" value="Cupredoxin"/>
</dbReference>
<dbReference type="RefSeq" id="WP_406693752.1">
    <property type="nucleotide sequence ID" value="NZ_CP155447.1"/>
</dbReference>
<accession>A0AAU7C7G6</accession>
<dbReference type="Gene3D" id="1.10.287.90">
    <property type="match status" value="1"/>
</dbReference>
<evidence type="ECO:0000256" key="11">
    <source>
        <dbReference type="ARBA" id="ARBA00023136"/>
    </source>
</evidence>
<evidence type="ECO:0000256" key="1">
    <source>
        <dbReference type="ARBA" id="ARBA00004141"/>
    </source>
</evidence>
<keyword evidence="9 14" id="KW-1133">Transmembrane helix</keyword>
<dbReference type="PROSITE" id="PS00078">
    <property type="entry name" value="COX2"/>
    <property type="match status" value="1"/>
</dbReference>
<comment type="cofactor">
    <cofactor evidence="13">
        <name>Cu cation</name>
        <dbReference type="ChEBI" id="CHEBI:23378"/>
    </cofactor>
    <text evidence="13">Binds a copper A center.</text>
</comment>
<evidence type="ECO:0000256" key="9">
    <source>
        <dbReference type="ARBA" id="ARBA00022989"/>
    </source>
</evidence>
<dbReference type="CDD" id="cd13919">
    <property type="entry name" value="CuRO_HCO_II_like_5"/>
    <property type="match status" value="1"/>
</dbReference>
<dbReference type="EMBL" id="CP155447">
    <property type="protein sequence ID" value="XBH01065.1"/>
    <property type="molecule type" value="Genomic_DNA"/>
</dbReference>
<evidence type="ECO:0000256" key="12">
    <source>
        <dbReference type="RuleBase" id="RU000456"/>
    </source>
</evidence>
<evidence type="ECO:0000313" key="17">
    <source>
        <dbReference type="EMBL" id="XBH01065.1"/>
    </source>
</evidence>
<feature type="domain" description="Cytochrome oxidase subunit II transmembrane region profile" evidence="16">
    <location>
        <begin position="22"/>
        <end position="130"/>
    </location>
</feature>
<keyword evidence="10 13" id="KW-0186">Copper</keyword>
<dbReference type="SUPFAM" id="SSF49503">
    <property type="entry name" value="Cupredoxins"/>
    <property type="match status" value="1"/>
</dbReference>
<evidence type="ECO:0000256" key="5">
    <source>
        <dbReference type="ARBA" id="ARBA00022692"/>
    </source>
</evidence>
<dbReference type="EC" id="7.1.1.9" evidence="13"/>
<feature type="transmembrane region" description="Helical" evidence="14">
    <location>
        <begin position="102"/>
        <end position="126"/>
    </location>
</feature>
<dbReference type="PANTHER" id="PTHR22888:SF9">
    <property type="entry name" value="CYTOCHROME C OXIDASE SUBUNIT 2"/>
    <property type="match status" value="1"/>
</dbReference>
<dbReference type="InterPro" id="IPR002429">
    <property type="entry name" value="CcO_II-like_C"/>
</dbReference>
<reference evidence="17" key="1">
    <citation type="submission" date="2024-05" db="EMBL/GenBank/DDBJ databases">
        <title>Planctomycetes of the genus Singulisphaera possess chitinolytic capabilities.</title>
        <authorList>
            <person name="Ivanova A."/>
        </authorList>
    </citation>
    <scope>NUCLEOTIDE SEQUENCE</scope>
    <source>
        <strain evidence="17">Ch08T</strain>
    </source>
</reference>
<dbReference type="InterPro" id="IPR045187">
    <property type="entry name" value="CcO_II"/>
</dbReference>
<evidence type="ECO:0000259" key="16">
    <source>
        <dbReference type="PROSITE" id="PS50999"/>
    </source>
</evidence>
<comment type="similarity">
    <text evidence="2 12">Belongs to the cytochrome c oxidase subunit 2 family.</text>
</comment>
<dbReference type="GO" id="GO:0005507">
    <property type="term" value="F:copper ion binding"/>
    <property type="evidence" value="ECO:0007669"/>
    <property type="project" value="InterPro"/>
</dbReference>
<feature type="domain" description="Cytochrome oxidase subunit II copper A binding" evidence="15">
    <location>
        <begin position="134"/>
        <end position="255"/>
    </location>
</feature>
<sequence>MRYWSLLFALAALFCIGVFVYAPFNPDWWLPNSPSEPYHTISTFGREIDSLFIIILVITGITFIGTQVALVWATHRFIDQTDTEGQPVRKATYFHGSQRLEVVWTIIPASILVFIALYQMGTWAAIKFRSSAPKVQALAEVTARQFQWVMRYPGPDGRLHTPDDLHLVNDLHFVKGKTALIYLKSSDVLHSFFLPQMRIKQDAVPGLNIPVWFDSDRAGSYDLACAELCGWGHYKMRGNVTVHENQSDFDDWMQRAIDAQNVSQLAAVGGPQGEVNPR</sequence>
<dbReference type="InterPro" id="IPR001505">
    <property type="entry name" value="Copper_CuA"/>
</dbReference>
<keyword evidence="11 14" id="KW-0472">Membrane</keyword>
<keyword evidence="4 12" id="KW-0679">Respiratory chain</keyword>
<gene>
    <name evidence="17" type="ORF">V5E97_22205</name>
</gene>
<dbReference type="GO" id="GO:0042773">
    <property type="term" value="P:ATP synthesis coupled electron transport"/>
    <property type="evidence" value="ECO:0007669"/>
    <property type="project" value="TreeGrafter"/>
</dbReference>
<keyword evidence="6 13" id="KW-0479">Metal-binding</keyword>
<dbReference type="PANTHER" id="PTHR22888">
    <property type="entry name" value="CYTOCHROME C OXIDASE, SUBUNIT II"/>
    <property type="match status" value="1"/>
</dbReference>
<name>A0AAU7C7G6_9BACT</name>